<dbReference type="InterPro" id="IPR003769">
    <property type="entry name" value="ClpS_core"/>
</dbReference>
<proteinExistence type="predicted"/>
<dbReference type="SUPFAM" id="SSF54736">
    <property type="entry name" value="ClpS-like"/>
    <property type="match status" value="1"/>
</dbReference>
<reference evidence="3" key="1">
    <citation type="journal article" date="2019" name="Int. J. Syst. Evol. Microbiol.">
        <title>The Global Catalogue of Microorganisms (GCM) 10K type strain sequencing project: providing services to taxonomists for standard genome sequencing and annotation.</title>
        <authorList>
            <consortium name="The Broad Institute Genomics Platform"/>
            <consortium name="The Broad Institute Genome Sequencing Center for Infectious Disease"/>
            <person name="Wu L."/>
            <person name="Ma J."/>
        </authorList>
    </citation>
    <scope>NUCLEOTIDE SEQUENCE [LARGE SCALE GENOMIC DNA]</scope>
    <source>
        <strain evidence="3">JCM 18054</strain>
    </source>
</reference>
<accession>A0ABP9PZA6</accession>
<protein>
    <recommendedName>
        <fullName evidence="1">Adaptor protein ClpS core domain-containing protein</fullName>
    </recommendedName>
</protein>
<dbReference type="InterPro" id="IPR014719">
    <property type="entry name" value="Ribosomal_bL12_C/ClpS-like"/>
</dbReference>
<evidence type="ECO:0000259" key="1">
    <source>
        <dbReference type="Pfam" id="PF02617"/>
    </source>
</evidence>
<gene>
    <name evidence="2" type="ORF">GCM10023214_09500</name>
</gene>
<dbReference type="Proteomes" id="UP001500192">
    <property type="component" value="Unassembled WGS sequence"/>
</dbReference>
<dbReference type="Pfam" id="PF02617">
    <property type="entry name" value="ClpS"/>
    <property type="match status" value="1"/>
</dbReference>
<name>A0ABP9PZA6_9PSEU</name>
<dbReference type="Gene3D" id="3.30.1390.10">
    <property type="match status" value="1"/>
</dbReference>
<sequence>MENERPWAVVVHNDNANTFVGVAYVMGRVFGLPVDRGFEFADDVHESGEATVTWCSTQEAAEQLAARLQVHGLRATIRSRS</sequence>
<evidence type="ECO:0000313" key="2">
    <source>
        <dbReference type="EMBL" id="GAA5154744.1"/>
    </source>
</evidence>
<keyword evidence="3" id="KW-1185">Reference proteome</keyword>
<evidence type="ECO:0000313" key="3">
    <source>
        <dbReference type="Proteomes" id="UP001500192"/>
    </source>
</evidence>
<dbReference type="EMBL" id="BAABIB010000021">
    <property type="protein sequence ID" value="GAA5154744.1"/>
    <property type="molecule type" value="Genomic_DNA"/>
</dbReference>
<dbReference type="RefSeq" id="WP_346052414.1">
    <property type="nucleotide sequence ID" value="NZ_BAABIB010000021.1"/>
</dbReference>
<organism evidence="2 3">
    <name type="scientific">Amycolatopsis dongchuanensis</name>
    <dbReference type="NCBI Taxonomy" id="1070866"/>
    <lineage>
        <taxon>Bacteria</taxon>
        <taxon>Bacillati</taxon>
        <taxon>Actinomycetota</taxon>
        <taxon>Actinomycetes</taxon>
        <taxon>Pseudonocardiales</taxon>
        <taxon>Pseudonocardiaceae</taxon>
        <taxon>Amycolatopsis</taxon>
    </lineage>
</organism>
<feature type="domain" description="Adaptor protein ClpS core" evidence="1">
    <location>
        <begin position="3"/>
        <end position="76"/>
    </location>
</feature>
<comment type="caution">
    <text evidence="2">The sequence shown here is derived from an EMBL/GenBank/DDBJ whole genome shotgun (WGS) entry which is preliminary data.</text>
</comment>